<dbReference type="EMBL" id="LN907827">
    <property type="protein sequence ID" value="CUU24541.1"/>
    <property type="molecule type" value="Genomic_DNA"/>
</dbReference>
<evidence type="ECO:0000313" key="1">
    <source>
        <dbReference type="EMBL" id="CUU24541.1"/>
    </source>
</evidence>
<dbReference type="Proteomes" id="UP000059419">
    <property type="component" value="Chromosome 1"/>
</dbReference>
<dbReference type="KEGG" id="ege:EM595_2308"/>
<gene>
    <name evidence="1" type="ORF">EM595_2308</name>
</gene>
<proteinExistence type="predicted"/>
<organism evidence="1 2">
    <name type="scientific">Duffyella gerundensis</name>
    <dbReference type="NCBI Taxonomy" id="1619313"/>
    <lineage>
        <taxon>Bacteria</taxon>
        <taxon>Pseudomonadati</taxon>
        <taxon>Pseudomonadota</taxon>
        <taxon>Gammaproteobacteria</taxon>
        <taxon>Enterobacterales</taxon>
        <taxon>Erwiniaceae</taxon>
        <taxon>Duffyella</taxon>
    </lineage>
</organism>
<evidence type="ECO:0000313" key="2">
    <source>
        <dbReference type="Proteomes" id="UP000059419"/>
    </source>
</evidence>
<keyword evidence="2" id="KW-1185">Reference proteome</keyword>
<name>A0A0U5EB48_9GAMM</name>
<protein>
    <submittedName>
        <fullName evidence="1">Uncharacterized protein</fullName>
    </submittedName>
</protein>
<dbReference type="AlphaFoldDB" id="A0A0U5EB48"/>
<accession>A0A0U5EB48</accession>
<sequence>MKRVGRSGNWTPFFYALAHTSRTGPRIIVPKRDLASVAVIKLRARAFDNHPAAINDGHEKARSGFPERASRIWLL</sequence>
<reference evidence="2" key="1">
    <citation type="submission" date="2015-11" db="EMBL/GenBank/DDBJ databases">
        <authorList>
            <person name="Blom J."/>
        </authorList>
    </citation>
    <scope>NUCLEOTIDE SEQUENCE [LARGE SCALE GENOMIC DNA]</scope>
</reference>